<organism evidence="2 3">
    <name type="scientific">Crenichthys baileyi</name>
    <name type="common">White River springfish</name>
    <dbReference type="NCBI Taxonomy" id="28760"/>
    <lineage>
        <taxon>Eukaryota</taxon>
        <taxon>Metazoa</taxon>
        <taxon>Chordata</taxon>
        <taxon>Craniata</taxon>
        <taxon>Vertebrata</taxon>
        <taxon>Euteleostomi</taxon>
        <taxon>Actinopterygii</taxon>
        <taxon>Neopterygii</taxon>
        <taxon>Teleostei</taxon>
        <taxon>Neoteleostei</taxon>
        <taxon>Acanthomorphata</taxon>
        <taxon>Ovalentaria</taxon>
        <taxon>Atherinomorphae</taxon>
        <taxon>Cyprinodontiformes</taxon>
        <taxon>Goodeidae</taxon>
        <taxon>Crenichthys</taxon>
    </lineage>
</organism>
<proteinExistence type="predicted"/>
<sequence length="80" mass="8833">MTELSGNMYSETSTGPKLKPRGTPAGKKQYDKFVRGVVLQPGDRVLVRNLSERGGSGDHITEVNPRCHCGILRNLYGYQP</sequence>
<evidence type="ECO:0000256" key="1">
    <source>
        <dbReference type="SAM" id="MobiDB-lite"/>
    </source>
</evidence>
<reference evidence="2 3" key="1">
    <citation type="submission" date="2021-06" db="EMBL/GenBank/DDBJ databases">
        <authorList>
            <person name="Palmer J.M."/>
        </authorList>
    </citation>
    <scope>NUCLEOTIDE SEQUENCE [LARGE SCALE GENOMIC DNA]</scope>
    <source>
        <strain evidence="2 3">MEX-2019</strain>
        <tissue evidence="2">Muscle</tissue>
    </source>
</reference>
<evidence type="ECO:0000313" key="3">
    <source>
        <dbReference type="Proteomes" id="UP001311232"/>
    </source>
</evidence>
<accession>A0AAV9RAH3</accession>
<dbReference type="AlphaFoldDB" id="A0AAV9RAH3"/>
<gene>
    <name evidence="2" type="ORF">CRENBAI_011254</name>
</gene>
<dbReference type="Proteomes" id="UP001311232">
    <property type="component" value="Unassembled WGS sequence"/>
</dbReference>
<protein>
    <submittedName>
        <fullName evidence="2">Uncharacterized protein</fullName>
    </submittedName>
</protein>
<comment type="caution">
    <text evidence="2">The sequence shown here is derived from an EMBL/GenBank/DDBJ whole genome shotgun (WGS) entry which is preliminary data.</text>
</comment>
<evidence type="ECO:0000313" key="2">
    <source>
        <dbReference type="EMBL" id="KAK5605505.1"/>
    </source>
</evidence>
<dbReference type="EMBL" id="JAHHUM010002232">
    <property type="protein sequence ID" value="KAK5605505.1"/>
    <property type="molecule type" value="Genomic_DNA"/>
</dbReference>
<name>A0AAV9RAH3_9TELE</name>
<feature type="compositionally biased region" description="Polar residues" evidence="1">
    <location>
        <begin position="1"/>
        <end position="15"/>
    </location>
</feature>
<keyword evidence="3" id="KW-1185">Reference proteome</keyword>
<feature type="region of interest" description="Disordered" evidence="1">
    <location>
        <begin position="1"/>
        <end position="29"/>
    </location>
</feature>